<dbReference type="PROSITE" id="PS51272">
    <property type="entry name" value="SLH"/>
    <property type="match status" value="2"/>
</dbReference>
<reference evidence="6 7" key="1">
    <citation type="journal article" date="2013" name="Genome Announc.">
        <title>Draft Genome Sequence of Bhargavaea cecembensis Strain DSE10T, Isolated from a Deep-Sea Sediment Sample Collected at a Depth of 5,904 m from the Chagos-Laccadive Ridge System in the Indian Ocean.</title>
        <authorList>
            <person name="Shivaji S."/>
            <person name="Ara S."/>
            <person name="Begum Z."/>
            <person name="Ruth M."/>
            <person name="Singh A."/>
            <person name="Kumar Pinnaka A."/>
        </authorList>
    </citation>
    <scope>NUCLEOTIDE SEQUENCE [LARGE SCALE GENOMIC DNA]</scope>
    <source>
        <strain evidence="6 7">DSE10</strain>
    </source>
</reference>
<dbReference type="InterPro" id="IPR002508">
    <property type="entry name" value="MurNAc-LAA_cat"/>
</dbReference>
<dbReference type="InterPro" id="IPR003646">
    <property type="entry name" value="SH3-like_bac-type"/>
</dbReference>
<feature type="signal peptide" evidence="3">
    <location>
        <begin position="1"/>
        <end position="26"/>
    </location>
</feature>
<dbReference type="EMBL" id="AOFT01000001">
    <property type="protein sequence ID" value="EMR07941.1"/>
    <property type="molecule type" value="Genomic_DNA"/>
</dbReference>
<dbReference type="OrthoDB" id="9806267at2"/>
<evidence type="ECO:0000313" key="7">
    <source>
        <dbReference type="Proteomes" id="UP000011919"/>
    </source>
</evidence>
<dbReference type="GO" id="GO:0030288">
    <property type="term" value="C:outer membrane-bounded periplasmic space"/>
    <property type="evidence" value="ECO:0007669"/>
    <property type="project" value="TreeGrafter"/>
</dbReference>
<dbReference type="Pfam" id="PF01520">
    <property type="entry name" value="Amidase_3"/>
    <property type="match status" value="1"/>
</dbReference>
<dbReference type="STRING" id="1235279.C772_00270"/>
<organism evidence="6 7">
    <name type="scientific">Bhargavaea cecembensis DSE10</name>
    <dbReference type="NCBI Taxonomy" id="1235279"/>
    <lineage>
        <taxon>Bacteria</taxon>
        <taxon>Bacillati</taxon>
        <taxon>Bacillota</taxon>
        <taxon>Bacilli</taxon>
        <taxon>Bacillales</taxon>
        <taxon>Caryophanaceae</taxon>
        <taxon>Bhargavaea</taxon>
    </lineage>
</organism>
<dbReference type="GO" id="GO:0009253">
    <property type="term" value="P:peptidoglycan catabolic process"/>
    <property type="evidence" value="ECO:0007669"/>
    <property type="project" value="InterPro"/>
</dbReference>
<dbReference type="GO" id="GO:0008745">
    <property type="term" value="F:N-acetylmuramoyl-L-alanine amidase activity"/>
    <property type="evidence" value="ECO:0007669"/>
    <property type="project" value="UniProtKB-EC"/>
</dbReference>
<keyword evidence="1 6" id="KW-0378">Hydrolase</keyword>
<feature type="chain" id="PRO_5004082185" evidence="3">
    <location>
        <begin position="27"/>
        <end position="625"/>
    </location>
</feature>
<evidence type="ECO:0000256" key="2">
    <source>
        <dbReference type="ARBA" id="ARBA00023316"/>
    </source>
</evidence>
<evidence type="ECO:0000259" key="4">
    <source>
        <dbReference type="PROSITE" id="PS51272"/>
    </source>
</evidence>
<dbReference type="SUPFAM" id="SSF53187">
    <property type="entry name" value="Zn-dependent exopeptidases"/>
    <property type="match status" value="1"/>
</dbReference>
<dbReference type="InterPro" id="IPR001119">
    <property type="entry name" value="SLH_dom"/>
</dbReference>
<dbReference type="PROSITE" id="PS51781">
    <property type="entry name" value="SH3B"/>
    <property type="match status" value="3"/>
</dbReference>
<sequence>MDIKRRFLLPFLSVLLFLSAPIQSEAAVTFSDIGGTEFEPHVKFIAERGIIKGYKENGRTLYKPNQPVTRFQAAKMLVIATGNENIDASGHTFKDLQNDEQRFYISKAAKLGFFSGYPDGSFKPNATLKRGQMIKVIANAFKVDQKITTDQPLMFSDVDTNYENATKLNGLYYNGIARGANGRFNTGSELSRAQFAMFLARAMDSKFRLKVPALNNTAIATGKVKTGFNHLNIRNSPSTSGDVIGQMKPGTLFTVVKNDSLLKSDWVQIRYEKGPAYVNASSAYVTYLDHDKNEIGSATHSVKVNTGMPNDPILNVRSAPSVSGTVIGQLKNGDVVQVYGGKGDWHLVIFNGLPGYIQSAYTDKIEAPITSPSGKLIGEVTVSSLNVRESTSDSSARLGSLGKGAKVTVKGITGWWANIDYNGRNAYVHKAFLKLKNTSGSVLKDRIIVVDAGHGGRDPGTSRAGVTEKAIVLKVSQKVEQKLKAAGATVYMTRVGDTYPTLQNRVDYAAQKYAENFVSIHVNAAGSSSARGSEVFFDTSVNMNGSESRELAQTIQNRLVRDVGMYNRGAKDTAFYVIRNQHIPAVLVELGFITNPSDFAKLTSDAYLERYATAIYNGIVDYYNK</sequence>
<dbReference type="InterPro" id="IPR050695">
    <property type="entry name" value="N-acetylmuramoyl_amidase_3"/>
</dbReference>
<dbReference type="SMART" id="SM00646">
    <property type="entry name" value="Ami_3"/>
    <property type="match status" value="1"/>
</dbReference>
<feature type="domain" description="SH3b" evidence="5">
    <location>
        <begin position="297"/>
        <end position="366"/>
    </location>
</feature>
<dbReference type="SMART" id="SM00287">
    <property type="entry name" value="SH3b"/>
    <property type="match status" value="3"/>
</dbReference>
<keyword evidence="7" id="KW-1185">Reference proteome</keyword>
<dbReference type="RefSeq" id="WP_008296732.1">
    <property type="nucleotide sequence ID" value="NZ_AOFT01000001.1"/>
</dbReference>
<name>M7NLD3_9BACL</name>
<dbReference type="PATRIC" id="fig|1235279.3.peg.280"/>
<feature type="domain" description="SH3b" evidence="5">
    <location>
        <begin position="220"/>
        <end position="287"/>
    </location>
</feature>
<dbReference type="eggNOG" id="COG3103">
    <property type="taxonomic scope" value="Bacteria"/>
</dbReference>
<dbReference type="PANTHER" id="PTHR30404:SF0">
    <property type="entry name" value="N-ACETYLMURAMOYL-L-ALANINE AMIDASE AMIC"/>
    <property type="match status" value="1"/>
</dbReference>
<proteinExistence type="predicted"/>
<gene>
    <name evidence="6" type="primary">lytC_1</name>
    <name evidence="6" type="ORF">C772_00270</name>
</gene>
<accession>M7NLD3</accession>
<dbReference type="Pfam" id="PF08239">
    <property type="entry name" value="SH3_3"/>
    <property type="match status" value="3"/>
</dbReference>
<dbReference type="Gene3D" id="2.30.30.40">
    <property type="entry name" value="SH3 Domains"/>
    <property type="match status" value="3"/>
</dbReference>
<protein>
    <submittedName>
        <fullName evidence="6">N-acetylmuramoyl-L-alanine amidase LytC</fullName>
        <ecNumber evidence="6">3.5.1.28</ecNumber>
    </submittedName>
</protein>
<feature type="domain" description="SLH" evidence="4">
    <location>
        <begin position="25"/>
        <end position="87"/>
    </location>
</feature>
<dbReference type="Gene3D" id="3.40.630.40">
    <property type="entry name" value="Zn-dependent exopeptidases"/>
    <property type="match status" value="1"/>
</dbReference>
<evidence type="ECO:0000259" key="5">
    <source>
        <dbReference type="PROSITE" id="PS51781"/>
    </source>
</evidence>
<dbReference type="GO" id="GO:0071555">
    <property type="term" value="P:cell wall organization"/>
    <property type="evidence" value="ECO:0007669"/>
    <property type="project" value="UniProtKB-KW"/>
</dbReference>
<evidence type="ECO:0000256" key="3">
    <source>
        <dbReference type="SAM" id="SignalP"/>
    </source>
</evidence>
<dbReference type="Pfam" id="PF00395">
    <property type="entry name" value="SLH"/>
    <property type="match status" value="2"/>
</dbReference>
<keyword evidence="3" id="KW-0732">Signal</keyword>
<dbReference type="CDD" id="cd02696">
    <property type="entry name" value="MurNAc-LAA"/>
    <property type="match status" value="1"/>
</dbReference>
<comment type="caution">
    <text evidence="6">The sequence shown here is derived from an EMBL/GenBank/DDBJ whole genome shotgun (WGS) entry which is preliminary data.</text>
</comment>
<dbReference type="EC" id="3.5.1.28" evidence="6"/>
<feature type="domain" description="SH3b" evidence="5">
    <location>
        <begin position="375"/>
        <end position="437"/>
    </location>
</feature>
<dbReference type="PANTHER" id="PTHR30404">
    <property type="entry name" value="N-ACETYLMURAMOYL-L-ALANINE AMIDASE"/>
    <property type="match status" value="1"/>
</dbReference>
<feature type="domain" description="SLH" evidence="4">
    <location>
        <begin position="88"/>
        <end position="151"/>
    </location>
</feature>
<dbReference type="Proteomes" id="UP000011919">
    <property type="component" value="Unassembled WGS sequence"/>
</dbReference>
<evidence type="ECO:0000313" key="6">
    <source>
        <dbReference type="EMBL" id="EMR07941.1"/>
    </source>
</evidence>
<dbReference type="eggNOG" id="COG0860">
    <property type="taxonomic scope" value="Bacteria"/>
</dbReference>
<dbReference type="AlphaFoldDB" id="M7NLD3"/>
<keyword evidence="2" id="KW-0961">Cell wall biogenesis/degradation</keyword>
<evidence type="ECO:0000256" key="1">
    <source>
        <dbReference type="ARBA" id="ARBA00022801"/>
    </source>
</evidence>